<protein>
    <recommendedName>
        <fullName evidence="4">Exo-alpha-sialidase</fullName>
    </recommendedName>
</protein>
<keyword evidence="1" id="KW-0812">Transmembrane</keyword>
<dbReference type="SUPFAM" id="SSF110296">
    <property type="entry name" value="Oligoxyloglucan reducing end-specific cellobiohydrolase"/>
    <property type="match status" value="1"/>
</dbReference>
<dbReference type="PROSITE" id="PS51318">
    <property type="entry name" value="TAT"/>
    <property type="match status" value="1"/>
</dbReference>
<dbReference type="EMBL" id="FNIE01000008">
    <property type="protein sequence ID" value="SDO18109.1"/>
    <property type="molecule type" value="Genomic_DNA"/>
</dbReference>
<feature type="transmembrane region" description="Helical" evidence="1">
    <location>
        <begin position="21"/>
        <end position="43"/>
    </location>
</feature>
<dbReference type="Proteomes" id="UP000199341">
    <property type="component" value="Unassembled WGS sequence"/>
</dbReference>
<organism evidence="2 3">
    <name type="scientific">Actinacidiphila guanduensis</name>
    <dbReference type="NCBI Taxonomy" id="310781"/>
    <lineage>
        <taxon>Bacteria</taxon>
        <taxon>Bacillati</taxon>
        <taxon>Actinomycetota</taxon>
        <taxon>Actinomycetes</taxon>
        <taxon>Kitasatosporales</taxon>
        <taxon>Streptomycetaceae</taxon>
        <taxon>Actinacidiphila</taxon>
    </lineage>
</organism>
<sequence length="403" mass="43286">MQHRGSHEDEPIRTSLLSRRRFLGAGAVLAAGATVGLSAPAFADSQIPGARPPGDRPFGPVPVAGAVQGSYARAVRLTASHPAGRSRTILATFQGSRDGFPLYRSDDQGRTWRLYSTIPLNGFALQPFLYELPRAFAGLPKGALLFSCNQLGGVGTNIQLYASTDGGLTWTFLSTVAQGGPADTTNGATPVWEPFLLLHNDVLICYYSDQRDPNFGQKLAHQTSTDLRAWGPVVDDVTGAAYADRPGMTSVARLRGDLWIITFEYGAPVDPENPDQADYTYHVHYRLARNPESFRFSETLPLVDQSGYAPNAAPIVSWSDSGGPDGTIVVTDNDDADFFINRHLGDPRKWTRLSSPMPAGYSRYTIPLDGPGSPEDRGLVFVITGAQYGTSAPVEAGIISVAG</sequence>
<keyword evidence="1" id="KW-0472">Membrane</keyword>
<name>A0A1H0HFW7_9ACTN</name>
<dbReference type="PANTHER" id="PTHR38792">
    <property type="entry name" value="BNR/ASP-BOX REPEAT DOMAIN PROTEIN (AFU_ORTHOLOGUE AFUA_7G06430)-RELATED"/>
    <property type="match status" value="1"/>
</dbReference>
<reference evidence="2 3" key="1">
    <citation type="submission" date="2016-10" db="EMBL/GenBank/DDBJ databases">
        <authorList>
            <person name="de Groot N.N."/>
        </authorList>
    </citation>
    <scope>NUCLEOTIDE SEQUENCE [LARGE SCALE GENOMIC DNA]</scope>
    <source>
        <strain evidence="2 3">CGMCC 4.2022</strain>
    </source>
</reference>
<dbReference type="PANTHER" id="PTHR38792:SF3">
    <property type="entry name" value="BNR_ASP-BOX REPEAT DOMAIN PROTEIN (AFU_ORTHOLOGUE AFUA_7G06430)-RELATED"/>
    <property type="match status" value="1"/>
</dbReference>
<keyword evidence="3" id="KW-1185">Reference proteome</keyword>
<evidence type="ECO:0000313" key="2">
    <source>
        <dbReference type="EMBL" id="SDO18109.1"/>
    </source>
</evidence>
<dbReference type="InterPro" id="IPR006311">
    <property type="entry name" value="TAT_signal"/>
</dbReference>
<proteinExistence type="predicted"/>
<accession>A0A1H0HFW7</accession>
<dbReference type="AlphaFoldDB" id="A0A1H0HFW7"/>
<gene>
    <name evidence="2" type="ORF">SAMN05216259_10844</name>
</gene>
<dbReference type="CDD" id="cd15482">
    <property type="entry name" value="Sialidase_non-viral"/>
    <property type="match status" value="1"/>
</dbReference>
<dbReference type="STRING" id="310781.SAMN05216259_10844"/>
<evidence type="ECO:0000256" key="1">
    <source>
        <dbReference type="SAM" id="Phobius"/>
    </source>
</evidence>
<keyword evidence="1" id="KW-1133">Transmembrane helix</keyword>
<evidence type="ECO:0000313" key="3">
    <source>
        <dbReference type="Proteomes" id="UP000199341"/>
    </source>
</evidence>
<evidence type="ECO:0008006" key="4">
    <source>
        <dbReference type="Google" id="ProtNLM"/>
    </source>
</evidence>
<dbReference type="Gene3D" id="2.120.10.10">
    <property type="match status" value="1"/>
</dbReference>